<organism evidence="2 3">
    <name type="scientific">Cereibacter changlensis</name>
    <dbReference type="NCBI Taxonomy" id="402884"/>
    <lineage>
        <taxon>Bacteria</taxon>
        <taxon>Pseudomonadati</taxon>
        <taxon>Pseudomonadota</taxon>
        <taxon>Alphaproteobacteria</taxon>
        <taxon>Rhodobacterales</taxon>
        <taxon>Paracoccaceae</taxon>
        <taxon>Cereibacter</taxon>
    </lineage>
</organism>
<dbReference type="AlphaFoldDB" id="A0A4U0YYX8"/>
<comment type="caution">
    <text evidence="2">The sequence shown here is derived from an EMBL/GenBank/DDBJ whole genome shotgun (WGS) entry which is preliminary data.</text>
</comment>
<dbReference type="Proteomes" id="UP000306340">
    <property type="component" value="Unassembled WGS sequence"/>
</dbReference>
<feature type="domain" description="MOSC" evidence="1">
    <location>
        <begin position="5"/>
        <end position="183"/>
    </location>
</feature>
<dbReference type="RefSeq" id="WP_136792979.1">
    <property type="nucleotide sequence ID" value="NZ_SWAU01000118.1"/>
</dbReference>
<dbReference type="PANTHER" id="PTHR36930">
    <property type="entry name" value="METAL-SULFUR CLUSTER BIOSYNTHESIS PROTEINS YUAD-RELATED"/>
    <property type="match status" value="1"/>
</dbReference>
<evidence type="ECO:0000313" key="2">
    <source>
        <dbReference type="EMBL" id="TKA96149.1"/>
    </source>
</evidence>
<evidence type="ECO:0000313" key="3">
    <source>
        <dbReference type="Proteomes" id="UP000306340"/>
    </source>
</evidence>
<dbReference type="InterPro" id="IPR011037">
    <property type="entry name" value="Pyrv_Knase-like_insert_dom_sf"/>
</dbReference>
<proteinExistence type="predicted"/>
<name>A0A4U0YYX8_9RHOB</name>
<dbReference type="PANTHER" id="PTHR36930:SF1">
    <property type="entry name" value="MOSC DOMAIN-CONTAINING PROTEIN"/>
    <property type="match status" value="1"/>
</dbReference>
<dbReference type="EMBL" id="SWAU01000118">
    <property type="protein sequence ID" value="TKA96149.1"/>
    <property type="molecule type" value="Genomic_DNA"/>
</dbReference>
<evidence type="ECO:0000259" key="1">
    <source>
        <dbReference type="PROSITE" id="PS51340"/>
    </source>
</evidence>
<dbReference type="Gene3D" id="2.40.33.20">
    <property type="entry name" value="PK beta-barrel domain-like"/>
    <property type="match status" value="1"/>
</dbReference>
<dbReference type="GO" id="GO:0030151">
    <property type="term" value="F:molybdenum ion binding"/>
    <property type="evidence" value="ECO:0007669"/>
    <property type="project" value="InterPro"/>
</dbReference>
<dbReference type="GO" id="GO:0030170">
    <property type="term" value="F:pyridoxal phosphate binding"/>
    <property type="evidence" value="ECO:0007669"/>
    <property type="project" value="InterPro"/>
</dbReference>
<accession>A0A4U0YYX8</accession>
<dbReference type="Pfam" id="PF03473">
    <property type="entry name" value="MOSC"/>
    <property type="match status" value="1"/>
</dbReference>
<reference evidence="2 3" key="1">
    <citation type="submission" date="2019-04" db="EMBL/GenBank/DDBJ databases">
        <title>Crypto-aerobic microbial life in anoxic (sulfidic) marine sediments.</title>
        <authorList>
            <person name="Bhattacharya S."/>
            <person name="Roy C."/>
            <person name="Mondal N."/>
            <person name="Sarkar J."/>
            <person name="Mandal S."/>
            <person name="Rameez M.J."/>
            <person name="Ghosh W."/>
        </authorList>
    </citation>
    <scope>NUCLEOTIDE SEQUENCE [LARGE SCALE GENOMIC DNA]</scope>
    <source>
        <strain evidence="2 3">SBBC</strain>
    </source>
</reference>
<sequence>MPALIPTRFSALITWLGTVPDREAALAATPREALMARFDGPEDEAHGGLTRPSCSRVLKLYKRNTPIRNTRQFSILSAEDLAATAAAMGLDRLDPALLGATMVIEGIPDLSHLPPSSRLQAEGGATLVVDMENRPCVLPAKPIEAAHPGFGKRFKTAAKGRRGITAWVEAEGMLRLGQRIVLHVPDQPIWPHLAAARGEIV</sequence>
<dbReference type="InterPro" id="IPR005302">
    <property type="entry name" value="MoCF_Sase_C"/>
</dbReference>
<protein>
    <submittedName>
        <fullName evidence="2">MOSC domain-containing protein</fullName>
    </submittedName>
</protein>
<dbReference type="PROSITE" id="PS51340">
    <property type="entry name" value="MOSC"/>
    <property type="match status" value="1"/>
</dbReference>
<dbReference type="InterPro" id="IPR052716">
    <property type="entry name" value="MOSC_domain"/>
</dbReference>
<gene>
    <name evidence="2" type="ORF">FAZ78_12990</name>
</gene>
<dbReference type="GO" id="GO:0003824">
    <property type="term" value="F:catalytic activity"/>
    <property type="evidence" value="ECO:0007669"/>
    <property type="project" value="InterPro"/>
</dbReference>
<dbReference type="SUPFAM" id="SSF50800">
    <property type="entry name" value="PK beta-barrel domain-like"/>
    <property type="match status" value="1"/>
</dbReference>